<gene>
    <name evidence="6" type="ORF">B0T14DRAFT_423673</name>
</gene>
<comment type="function">
    <text evidence="4">Part of the endoplasmic reticulum membrane protein complex (EMC) that enables the energy-independent insertion into endoplasmic reticulum membranes of newly synthesized membrane proteins.</text>
</comment>
<keyword evidence="7" id="KW-1185">Reference proteome</keyword>
<comment type="caution">
    <text evidence="6">The sequence shown here is derived from an EMBL/GenBank/DDBJ whole genome shotgun (WGS) entry which is preliminary data.</text>
</comment>
<evidence type="ECO:0000256" key="3">
    <source>
        <dbReference type="PROSITE-ProRule" id="PRU00339"/>
    </source>
</evidence>
<dbReference type="SMART" id="SM00028">
    <property type="entry name" value="TPR"/>
    <property type="match status" value="1"/>
</dbReference>
<feature type="domain" description="EMC2 TPR-like" evidence="5">
    <location>
        <begin position="105"/>
        <end position="210"/>
    </location>
</feature>
<dbReference type="PANTHER" id="PTHR12760">
    <property type="entry name" value="TETRATRICOPEPTIDE REPEAT PROTEIN"/>
    <property type="match status" value="1"/>
</dbReference>
<dbReference type="GO" id="GO:0072546">
    <property type="term" value="C:EMC complex"/>
    <property type="evidence" value="ECO:0007669"/>
    <property type="project" value="UniProtKB-UniRule"/>
</dbReference>
<name>A0AA40C6S8_9PEZI</name>
<reference evidence="6" key="1">
    <citation type="submission" date="2023-06" db="EMBL/GenBank/DDBJ databases">
        <title>Genome-scale phylogeny and comparative genomics of the fungal order Sordariales.</title>
        <authorList>
            <consortium name="Lawrence Berkeley National Laboratory"/>
            <person name="Hensen N."/>
            <person name="Bonometti L."/>
            <person name="Westerberg I."/>
            <person name="Brannstrom I.O."/>
            <person name="Guillou S."/>
            <person name="Cros-Aarteil S."/>
            <person name="Calhoun S."/>
            <person name="Haridas S."/>
            <person name="Kuo A."/>
            <person name="Mondo S."/>
            <person name="Pangilinan J."/>
            <person name="Riley R."/>
            <person name="Labutti K."/>
            <person name="Andreopoulos B."/>
            <person name="Lipzen A."/>
            <person name="Chen C."/>
            <person name="Yanf M."/>
            <person name="Daum C."/>
            <person name="Ng V."/>
            <person name="Clum A."/>
            <person name="Steindorff A."/>
            <person name="Ohm R."/>
            <person name="Martin F."/>
            <person name="Silar P."/>
            <person name="Natvig D."/>
            <person name="Lalanne C."/>
            <person name="Gautier V."/>
            <person name="Ament-Velasquez S.L."/>
            <person name="Kruys A."/>
            <person name="Hutchinson M.I."/>
            <person name="Powell A.J."/>
            <person name="Barry K."/>
            <person name="Miller A.N."/>
            <person name="Grigoriev I.V."/>
            <person name="Debuchy R."/>
            <person name="Gladieux P."/>
            <person name="Thoren M.H."/>
            <person name="Johannesson H."/>
        </authorList>
    </citation>
    <scope>NUCLEOTIDE SEQUENCE</scope>
    <source>
        <strain evidence="6">CBS 606.72</strain>
    </source>
</reference>
<comment type="subunit">
    <text evidence="4">Component of the ER membrane protein complex (EMC).</text>
</comment>
<accession>A0AA40C6S8</accession>
<dbReference type="InterPro" id="IPR011990">
    <property type="entry name" value="TPR-like_helical_dom_sf"/>
</dbReference>
<keyword evidence="2 3" id="KW-0802">TPR repeat</keyword>
<sequence>MAPSLLHPPSQLSPAAALQLSQQAPSVLQNSPSTINSSPLAALLPSSETPDLWIKYENLLLSCLRTGDDHAAHQCLERLVARFGNENVRVMALKGLVKEADSQNNGDLEKVLKEYDQILSDNNTNIPITKRRIALLRSMGRLSDAASSLVHLLGFSPTDAEAWSELADIYLVQGMYQQAIYAMEEVLVLAPNAWNAHSSFANTPCDDQVHARLGEMQYMAATAPGAASGTYEKSMVEALKRFSRSIELCDDYLRGYYGLKLVTKKLLKDAAKPAKDSEEIDFSLPDSKTIERLNELATVKLSEIIRRNTAQERGWRGYDKLEVAAARELLAEEASAAASIER</sequence>
<evidence type="ECO:0000256" key="1">
    <source>
        <dbReference type="ARBA" id="ARBA00022737"/>
    </source>
</evidence>
<dbReference type="FunFam" id="1.25.40.10:FF:001208">
    <property type="entry name" value="Tetratricopeptide repeat domain-containing protein"/>
    <property type="match status" value="1"/>
</dbReference>
<organism evidence="6 7">
    <name type="scientific">Immersiella caudata</name>
    <dbReference type="NCBI Taxonomy" id="314043"/>
    <lineage>
        <taxon>Eukaryota</taxon>
        <taxon>Fungi</taxon>
        <taxon>Dikarya</taxon>
        <taxon>Ascomycota</taxon>
        <taxon>Pezizomycotina</taxon>
        <taxon>Sordariomycetes</taxon>
        <taxon>Sordariomycetidae</taxon>
        <taxon>Sordariales</taxon>
        <taxon>Lasiosphaeriaceae</taxon>
        <taxon>Immersiella</taxon>
    </lineage>
</organism>
<evidence type="ECO:0000313" key="6">
    <source>
        <dbReference type="EMBL" id="KAK0626318.1"/>
    </source>
</evidence>
<proteinExistence type="inferred from homology"/>
<dbReference type="InterPro" id="IPR019734">
    <property type="entry name" value="TPR_rpt"/>
</dbReference>
<dbReference type="Proteomes" id="UP001175000">
    <property type="component" value="Unassembled WGS sequence"/>
</dbReference>
<dbReference type="Gene3D" id="1.25.40.10">
    <property type="entry name" value="Tetratricopeptide repeat domain"/>
    <property type="match status" value="1"/>
</dbReference>
<comment type="similarity">
    <text evidence="4">Belongs to the EMC2 family.</text>
</comment>
<feature type="repeat" description="TPR" evidence="3">
    <location>
        <begin position="160"/>
        <end position="193"/>
    </location>
</feature>
<dbReference type="PROSITE" id="PS50005">
    <property type="entry name" value="TPR"/>
    <property type="match status" value="1"/>
</dbReference>
<evidence type="ECO:0000259" key="5">
    <source>
        <dbReference type="Pfam" id="PF22890"/>
    </source>
</evidence>
<dbReference type="EMBL" id="JAULSU010000002">
    <property type="protein sequence ID" value="KAK0626318.1"/>
    <property type="molecule type" value="Genomic_DNA"/>
</dbReference>
<dbReference type="Pfam" id="PF22890">
    <property type="entry name" value="TPR_EMC2"/>
    <property type="match status" value="1"/>
</dbReference>
<comment type="subcellular location">
    <subcellularLocation>
        <location evidence="4">Endoplasmic reticulum membrane</location>
        <topology evidence="4">Peripheral membrane protein</topology>
        <orientation evidence="4">Cytoplasmic side</orientation>
    </subcellularLocation>
</comment>
<protein>
    <recommendedName>
        <fullName evidence="4">ER membrane protein complex subunit 2</fullName>
    </recommendedName>
</protein>
<dbReference type="SUPFAM" id="SSF48452">
    <property type="entry name" value="TPR-like"/>
    <property type="match status" value="1"/>
</dbReference>
<keyword evidence="1" id="KW-0677">Repeat</keyword>
<evidence type="ECO:0000313" key="7">
    <source>
        <dbReference type="Proteomes" id="UP001175000"/>
    </source>
</evidence>
<dbReference type="InterPro" id="IPR039856">
    <property type="entry name" value="EMC2-like"/>
</dbReference>
<keyword evidence="4" id="KW-0256">Endoplasmic reticulum</keyword>
<dbReference type="InterPro" id="IPR055217">
    <property type="entry name" value="TPR_EMC2"/>
</dbReference>
<evidence type="ECO:0000256" key="2">
    <source>
        <dbReference type="ARBA" id="ARBA00022803"/>
    </source>
</evidence>
<evidence type="ECO:0000256" key="4">
    <source>
        <dbReference type="RuleBase" id="RU367091"/>
    </source>
</evidence>
<keyword evidence="4" id="KW-0472">Membrane</keyword>
<dbReference type="AlphaFoldDB" id="A0AA40C6S8"/>